<dbReference type="InterPro" id="IPR001138">
    <property type="entry name" value="Zn2Cys6_DnaBD"/>
</dbReference>
<keyword evidence="2" id="KW-0479">Metal-binding</keyword>
<evidence type="ECO:0000256" key="3">
    <source>
        <dbReference type="ARBA" id="ARBA00023015"/>
    </source>
</evidence>
<dbReference type="AlphaFoldDB" id="A0AB34FM72"/>
<proteinExistence type="predicted"/>
<dbReference type="Gene3D" id="4.10.240.10">
    <property type="entry name" value="Zn(2)-C6 fungal-type DNA-binding domain"/>
    <property type="match status" value="1"/>
</dbReference>
<gene>
    <name evidence="8" type="ORF">O9K51_06274</name>
</gene>
<feature type="compositionally biased region" description="Low complexity" evidence="6">
    <location>
        <begin position="753"/>
        <end position="772"/>
    </location>
</feature>
<keyword evidence="4" id="KW-0804">Transcription</keyword>
<keyword evidence="8" id="KW-0808">Transferase</keyword>
<feature type="domain" description="Zn(2)-C6 fungal-type" evidence="7">
    <location>
        <begin position="10"/>
        <end position="39"/>
    </location>
</feature>
<dbReference type="InterPro" id="IPR050815">
    <property type="entry name" value="TF_fung"/>
</dbReference>
<keyword evidence="9" id="KW-1185">Reference proteome</keyword>
<evidence type="ECO:0000313" key="8">
    <source>
        <dbReference type="EMBL" id="KAJ6440484.1"/>
    </source>
</evidence>
<feature type="region of interest" description="Disordered" evidence="6">
    <location>
        <begin position="44"/>
        <end position="94"/>
    </location>
</feature>
<dbReference type="Proteomes" id="UP001163105">
    <property type="component" value="Unassembled WGS sequence"/>
</dbReference>
<dbReference type="CDD" id="cd12148">
    <property type="entry name" value="fungal_TF_MHR"/>
    <property type="match status" value="1"/>
</dbReference>
<dbReference type="Pfam" id="PF00172">
    <property type="entry name" value="Zn_clus"/>
    <property type="match status" value="1"/>
</dbReference>
<organism evidence="8 9">
    <name type="scientific">Purpureocillium lavendulum</name>
    <dbReference type="NCBI Taxonomy" id="1247861"/>
    <lineage>
        <taxon>Eukaryota</taxon>
        <taxon>Fungi</taxon>
        <taxon>Dikarya</taxon>
        <taxon>Ascomycota</taxon>
        <taxon>Pezizomycotina</taxon>
        <taxon>Sordariomycetes</taxon>
        <taxon>Hypocreomycetidae</taxon>
        <taxon>Hypocreales</taxon>
        <taxon>Ophiocordycipitaceae</taxon>
        <taxon>Purpureocillium</taxon>
    </lineage>
</organism>
<feature type="compositionally biased region" description="Low complexity" evidence="6">
    <location>
        <begin position="690"/>
        <end position="705"/>
    </location>
</feature>
<dbReference type="PANTHER" id="PTHR47338">
    <property type="entry name" value="ZN(II)2CYS6 TRANSCRIPTION FACTOR (EUROFUNG)-RELATED"/>
    <property type="match status" value="1"/>
</dbReference>
<dbReference type="GO" id="GO:0016301">
    <property type="term" value="F:kinase activity"/>
    <property type="evidence" value="ECO:0007669"/>
    <property type="project" value="UniProtKB-KW"/>
</dbReference>
<evidence type="ECO:0000256" key="6">
    <source>
        <dbReference type="SAM" id="MobiDB-lite"/>
    </source>
</evidence>
<evidence type="ECO:0000256" key="2">
    <source>
        <dbReference type="ARBA" id="ARBA00022723"/>
    </source>
</evidence>
<evidence type="ECO:0000256" key="1">
    <source>
        <dbReference type="ARBA" id="ARBA00004123"/>
    </source>
</evidence>
<dbReference type="GO" id="GO:0000981">
    <property type="term" value="F:DNA-binding transcription factor activity, RNA polymerase II-specific"/>
    <property type="evidence" value="ECO:0007669"/>
    <property type="project" value="InterPro"/>
</dbReference>
<dbReference type="PROSITE" id="PS50048">
    <property type="entry name" value="ZN2_CY6_FUNGAL_2"/>
    <property type="match status" value="1"/>
</dbReference>
<dbReference type="PROSITE" id="PS00463">
    <property type="entry name" value="ZN2_CY6_FUNGAL_1"/>
    <property type="match status" value="1"/>
</dbReference>
<evidence type="ECO:0000256" key="5">
    <source>
        <dbReference type="ARBA" id="ARBA00023242"/>
    </source>
</evidence>
<dbReference type="CDD" id="cd00067">
    <property type="entry name" value="GAL4"/>
    <property type="match status" value="1"/>
</dbReference>
<comment type="caution">
    <text evidence="8">The sequence shown here is derived from an EMBL/GenBank/DDBJ whole genome shotgun (WGS) entry which is preliminary data.</text>
</comment>
<sequence length="879" mass="96144">MATKHPLRRSCAFCRARKIKCSNETICEACRRQGADCIYDFEPPRPKARTISQDSSKSDMAGPTGPTGVNRQRSSTTGSPTGSPVGTIIEENTPMDEGDNVARALEQKFYENFSTDVGPRSNPWQERISAYHRSIQISARGRNESLSAKFNPKNVKYTGILSLLTHDLVGLVTEQFGSLGCHHVEDGGARFFLSGLIGDETQTMFDNVPLGGNPLSEYGQRQQTQLIDVWFSVHPLSFLVSKTLLLRELRDGTHDEILLATMLADANFSIGDEVAVARGHVLLRWATAQLRTRPLRSNHSSPGGGAAADPNRMYSGISTRIFSGISTAQALMLLGWNALCSFQIRRATCYIGLAGRIATEIKEQISSTAAPLTSSRINGIDVFDVEKEIVAYLYWTTYSLSLWAFIQMGNGHFPALLPTSLTSIFLPVTEASSAIIQLDLVSENFSTLQKQKAVIREMWPLAHIVSVIAYIFALYPQDSDNTESPATRFWQEAPLLALQRIQQGKPTQDIACVCREINRVLMESIHILNRQVTEVSSRSLVLLVYHTMAIHFLFPIMPQGSGDEPINAEVLERFLGSAQEILQIFALISEQPQDLFSITPSLRSSFPDVFCLAMDTCARALTLVDKKKRTGSLLVDLPTMHAYDGRMQLLATRLYAACQNDFLNQGRSLRQVRKHLRSCVRIYGGGGSRSGSSSSSSGSSGMPSPMHHHSPPPMMQASSSTDSDGMSTATTAVLGSSASSFVSPMDTTVPPGLQSSLPSSESSGRSSSSANLFSPIDEVHKPEWHPADELFHNVLDPNVIGPGAGDHLSVSDLVDMQNAWYPQMPNVMDFDIAGPMSGVQWDWPEVGGGVDATTTTAAAASDMESVLYYFENGHNKQRC</sequence>
<keyword evidence="5" id="KW-0539">Nucleus</keyword>
<keyword evidence="3" id="KW-0805">Transcription regulation</keyword>
<dbReference type="InterPro" id="IPR036864">
    <property type="entry name" value="Zn2-C6_fun-type_DNA-bd_sf"/>
</dbReference>
<dbReference type="GO" id="GO:0008270">
    <property type="term" value="F:zinc ion binding"/>
    <property type="evidence" value="ECO:0007669"/>
    <property type="project" value="InterPro"/>
</dbReference>
<evidence type="ECO:0000259" key="7">
    <source>
        <dbReference type="PROSITE" id="PS50048"/>
    </source>
</evidence>
<feature type="region of interest" description="Disordered" evidence="6">
    <location>
        <begin position="740"/>
        <end position="772"/>
    </location>
</feature>
<evidence type="ECO:0000256" key="4">
    <source>
        <dbReference type="ARBA" id="ARBA00023163"/>
    </source>
</evidence>
<protein>
    <submittedName>
        <fullName evidence="8">Protein kinase subdomain-containing protein</fullName>
    </submittedName>
</protein>
<dbReference type="PANTHER" id="PTHR47338:SF5">
    <property type="entry name" value="ZN(II)2CYS6 TRANSCRIPTION FACTOR (EUROFUNG)"/>
    <property type="match status" value="1"/>
</dbReference>
<feature type="region of interest" description="Disordered" evidence="6">
    <location>
        <begin position="683"/>
        <end position="728"/>
    </location>
</feature>
<reference evidence="8" key="1">
    <citation type="submission" date="2023-01" db="EMBL/GenBank/DDBJ databases">
        <title>The growth and conidiation of Purpureocillium lavendulum are regulated by nitrogen source and histone H3K14 acetylation.</title>
        <authorList>
            <person name="Tang P."/>
            <person name="Han J."/>
            <person name="Zhang C."/>
            <person name="Tang P."/>
            <person name="Qi F."/>
            <person name="Zhang K."/>
            <person name="Liang L."/>
        </authorList>
    </citation>
    <scope>NUCLEOTIDE SEQUENCE</scope>
    <source>
        <strain evidence="8">YMF1.00683</strain>
    </source>
</reference>
<keyword evidence="8" id="KW-0418">Kinase</keyword>
<comment type="subcellular location">
    <subcellularLocation>
        <location evidence="1">Nucleus</location>
    </subcellularLocation>
</comment>
<evidence type="ECO:0000313" key="9">
    <source>
        <dbReference type="Proteomes" id="UP001163105"/>
    </source>
</evidence>
<name>A0AB34FM72_9HYPO</name>
<dbReference type="EMBL" id="JAQHRD010000005">
    <property type="protein sequence ID" value="KAJ6440484.1"/>
    <property type="molecule type" value="Genomic_DNA"/>
</dbReference>
<dbReference type="SMART" id="SM00066">
    <property type="entry name" value="GAL4"/>
    <property type="match status" value="1"/>
</dbReference>
<accession>A0AB34FM72</accession>
<feature type="compositionally biased region" description="Low complexity" evidence="6">
    <location>
        <begin position="74"/>
        <end position="87"/>
    </location>
</feature>
<dbReference type="SUPFAM" id="SSF57701">
    <property type="entry name" value="Zn2/Cys6 DNA-binding domain"/>
    <property type="match status" value="1"/>
</dbReference>
<dbReference type="GO" id="GO:0005634">
    <property type="term" value="C:nucleus"/>
    <property type="evidence" value="ECO:0007669"/>
    <property type="project" value="UniProtKB-SubCell"/>
</dbReference>